<proteinExistence type="predicted"/>
<organism evidence="1 2">
    <name type="scientific">Durusdinium trenchii</name>
    <dbReference type="NCBI Taxonomy" id="1381693"/>
    <lineage>
        <taxon>Eukaryota</taxon>
        <taxon>Sar</taxon>
        <taxon>Alveolata</taxon>
        <taxon>Dinophyceae</taxon>
        <taxon>Suessiales</taxon>
        <taxon>Symbiodiniaceae</taxon>
        <taxon>Durusdinium</taxon>
    </lineage>
</organism>
<gene>
    <name evidence="1" type="ORF">CCMP2556_LOCUS28614</name>
</gene>
<dbReference type="Proteomes" id="UP001642484">
    <property type="component" value="Unassembled WGS sequence"/>
</dbReference>
<accession>A0ABP0N3A1</accession>
<dbReference type="EMBL" id="CAXAMN010021339">
    <property type="protein sequence ID" value="CAK9058064.1"/>
    <property type="molecule type" value="Genomic_DNA"/>
</dbReference>
<keyword evidence="2" id="KW-1185">Reference proteome</keyword>
<protein>
    <submittedName>
        <fullName evidence="1">Uncharacterized protein</fullName>
    </submittedName>
</protein>
<reference evidence="1 2" key="1">
    <citation type="submission" date="2024-02" db="EMBL/GenBank/DDBJ databases">
        <authorList>
            <person name="Chen Y."/>
            <person name="Shah S."/>
            <person name="Dougan E. K."/>
            <person name="Thang M."/>
            <person name="Chan C."/>
        </authorList>
    </citation>
    <scope>NUCLEOTIDE SEQUENCE [LARGE SCALE GENOMIC DNA]</scope>
</reference>
<sequence length="160" mass="17803">MPSLLENPTEDLDIGEQPCLFARAWGPNTHKTILRNVSRLIDQETWWHIPEIQNACAIEFVMDEIVKELLADLRASEAEKSGLNRTPSLISRMMPPAMGLNRLPSFHQQALHKEQTGPATQLAKKMHLPKAKALHRRGSGSRLSSNRSLADLALMGGLPP</sequence>
<evidence type="ECO:0000313" key="1">
    <source>
        <dbReference type="EMBL" id="CAK9058064.1"/>
    </source>
</evidence>
<comment type="caution">
    <text evidence="1">The sequence shown here is derived from an EMBL/GenBank/DDBJ whole genome shotgun (WGS) entry which is preliminary data.</text>
</comment>
<evidence type="ECO:0000313" key="2">
    <source>
        <dbReference type="Proteomes" id="UP001642484"/>
    </source>
</evidence>
<name>A0ABP0N3A1_9DINO</name>